<protein>
    <recommendedName>
        <fullName evidence="2">Serpin domain-containing protein</fullName>
    </recommendedName>
</protein>
<dbReference type="Proteomes" id="UP000233551">
    <property type="component" value="Unassembled WGS sequence"/>
</dbReference>
<feature type="domain" description="Serpin" evidence="2">
    <location>
        <begin position="79"/>
        <end position="169"/>
    </location>
</feature>
<dbReference type="InterPro" id="IPR023795">
    <property type="entry name" value="Serpin_CS"/>
</dbReference>
<evidence type="ECO:0000259" key="2">
    <source>
        <dbReference type="Pfam" id="PF00079"/>
    </source>
</evidence>
<organism evidence="3 4">
    <name type="scientific">Punica granatum</name>
    <name type="common">Pomegranate</name>
    <dbReference type="NCBI Taxonomy" id="22663"/>
    <lineage>
        <taxon>Eukaryota</taxon>
        <taxon>Viridiplantae</taxon>
        <taxon>Streptophyta</taxon>
        <taxon>Embryophyta</taxon>
        <taxon>Tracheophyta</taxon>
        <taxon>Spermatophyta</taxon>
        <taxon>Magnoliopsida</taxon>
        <taxon>eudicotyledons</taxon>
        <taxon>Gunneridae</taxon>
        <taxon>Pentapetalae</taxon>
        <taxon>rosids</taxon>
        <taxon>malvids</taxon>
        <taxon>Myrtales</taxon>
        <taxon>Lythraceae</taxon>
        <taxon>Punica</taxon>
    </lineage>
</organism>
<accession>A0A2I0IBX4</accession>
<dbReference type="SUPFAM" id="SSF56574">
    <property type="entry name" value="Serpins"/>
    <property type="match status" value="1"/>
</dbReference>
<dbReference type="GO" id="GO:0005615">
    <property type="term" value="C:extracellular space"/>
    <property type="evidence" value="ECO:0007669"/>
    <property type="project" value="InterPro"/>
</dbReference>
<dbReference type="PANTHER" id="PTHR11461:SF211">
    <property type="entry name" value="GH10112P-RELATED"/>
    <property type="match status" value="1"/>
</dbReference>
<dbReference type="InterPro" id="IPR036186">
    <property type="entry name" value="Serpin_sf"/>
</dbReference>
<evidence type="ECO:0000313" key="4">
    <source>
        <dbReference type="Proteomes" id="UP000233551"/>
    </source>
</evidence>
<comment type="similarity">
    <text evidence="1">Belongs to the serpin family.</text>
</comment>
<dbReference type="PANTHER" id="PTHR11461">
    <property type="entry name" value="SERINE PROTEASE INHIBITOR, SERPIN"/>
    <property type="match status" value="1"/>
</dbReference>
<reference evidence="3 4" key="1">
    <citation type="submission" date="2017-11" db="EMBL/GenBank/DDBJ databases">
        <title>De-novo sequencing of pomegranate (Punica granatum L.) genome.</title>
        <authorList>
            <person name="Akparov Z."/>
            <person name="Amiraslanov A."/>
            <person name="Hajiyeva S."/>
            <person name="Abbasov M."/>
            <person name="Kaur K."/>
            <person name="Hamwieh A."/>
            <person name="Solovyev V."/>
            <person name="Salamov A."/>
            <person name="Braich B."/>
            <person name="Kosarev P."/>
            <person name="Mahmoud A."/>
            <person name="Hajiyev E."/>
            <person name="Babayeva S."/>
            <person name="Izzatullayeva V."/>
            <person name="Mammadov A."/>
            <person name="Mammadov A."/>
            <person name="Sharifova S."/>
            <person name="Ojaghi J."/>
            <person name="Eynullazada K."/>
            <person name="Bayramov B."/>
            <person name="Abdulazimova A."/>
            <person name="Shahmuradov I."/>
        </authorList>
    </citation>
    <scope>NUCLEOTIDE SEQUENCE [LARGE SCALE GENOMIC DNA]</scope>
    <source>
        <strain evidence="4">cv. AG2017</strain>
        <tissue evidence="3">Leaf</tissue>
    </source>
</reference>
<dbReference type="EMBL" id="PGOL01003363">
    <property type="protein sequence ID" value="PKI41484.1"/>
    <property type="molecule type" value="Genomic_DNA"/>
</dbReference>
<gene>
    <name evidence="3" type="ORF">CRG98_038131</name>
</gene>
<dbReference type="InterPro" id="IPR042178">
    <property type="entry name" value="Serpin_sf_1"/>
</dbReference>
<evidence type="ECO:0000313" key="3">
    <source>
        <dbReference type="EMBL" id="PKI41484.1"/>
    </source>
</evidence>
<dbReference type="Gene3D" id="3.30.497.10">
    <property type="entry name" value="Antithrombin, subunit I, domain 2"/>
    <property type="match status" value="1"/>
</dbReference>
<dbReference type="STRING" id="22663.A0A2I0IBX4"/>
<keyword evidence="4" id="KW-1185">Reference proteome</keyword>
<comment type="caution">
    <text evidence="3">The sequence shown here is derived from an EMBL/GenBank/DDBJ whole genome shotgun (WGS) entry which is preliminary data.</text>
</comment>
<dbReference type="InterPro" id="IPR023796">
    <property type="entry name" value="Serpin_dom"/>
</dbReference>
<dbReference type="Pfam" id="PF00079">
    <property type="entry name" value="Serpin"/>
    <property type="match status" value="1"/>
</dbReference>
<dbReference type="PROSITE" id="PS00284">
    <property type="entry name" value="SERPIN"/>
    <property type="match status" value="1"/>
</dbReference>
<dbReference type="AlphaFoldDB" id="A0A2I0IBX4"/>
<evidence type="ECO:0000256" key="1">
    <source>
        <dbReference type="ARBA" id="ARBA00009500"/>
    </source>
</evidence>
<dbReference type="InterPro" id="IPR000215">
    <property type="entry name" value="Serpin_fam"/>
</dbReference>
<sequence length="172" mass="19763">MVKNLNNFVDSWLIKDTNEKIHSYFINPAVSKVMVQMMHPLLLKRDILVLSYLNHHLNQHSPYRLIIKPHSFGASQEAWSDRALFRGSTEIVYDEKSDRHLSVWNLFHTSFIEVNEEGSEAAAASACFMKLRGLSSIKKIDFIADHPFLFLIRENMTTTVLFVGQVLDPSTV</sequence>
<proteinExistence type="inferred from homology"/>
<name>A0A2I0IBX4_PUNGR</name>
<dbReference type="GO" id="GO:0004867">
    <property type="term" value="F:serine-type endopeptidase inhibitor activity"/>
    <property type="evidence" value="ECO:0007669"/>
    <property type="project" value="InterPro"/>
</dbReference>